<dbReference type="AlphaFoldDB" id="A0A4C1STJ3"/>
<protein>
    <submittedName>
        <fullName evidence="2">Uncharacterized protein</fullName>
    </submittedName>
</protein>
<evidence type="ECO:0000313" key="3">
    <source>
        <dbReference type="Proteomes" id="UP000299102"/>
    </source>
</evidence>
<proteinExistence type="predicted"/>
<sequence length="382" mass="42412">MQQQSTAPSLSSNQQKSSLVAPYTDNQKSNVQQNQLGAHSTAQQIATSSVPVNNPMTSSQALAQQYSAFAVHSPLQLQQQQMVNPAQAQQQQIVAINSQQPIYMPNINLDNVVRMPHEEPVSLAATHPHLLPSVIQSDIKHNLDSLINQLSNTCLGTIQHQRLLLLRQRQLIEEDELRLKHYVEYEKFQKAIPQSNNIPTQYPLLYMQPFVAGQQAVNSFISGQTTHIQQQIVGTTSHVSSISAAGQAYDVLINPAFSMQNQNQQQQQLANSFTPQMNTIDQTLPQQTQVLPTNQLHLAGTDLSQNRQRNNLNPFGTNAYNITVSQTSALQAQQATNYSATPHQNAQIPQNMMPQQIISSNAYHSNIQTELVAHDLNKPPST</sequence>
<dbReference type="EMBL" id="BGZK01003904">
    <property type="protein sequence ID" value="GBP05452.1"/>
    <property type="molecule type" value="Genomic_DNA"/>
</dbReference>
<evidence type="ECO:0000256" key="1">
    <source>
        <dbReference type="SAM" id="MobiDB-lite"/>
    </source>
</evidence>
<evidence type="ECO:0000313" key="2">
    <source>
        <dbReference type="EMBL" id="GBP05452.1"/>
    </source>
</evidence>
<organism evidence="2 3">
    <name type="scientific">Eumeta variegata</name>
    <name type="common">Bagworm moth</name>
    <name type="synonym">Eumeta japonica</name>
    <dbReference type="NCBI Taxonomy" id="151549"/>
    <lineage>
        <taxon>Eukaryota</taxon>
        <taxon>Metazoa</taxon>
        <taxon>Ecdysozoa</taxon>
        <taxon>Arthropoda</taxon>
        <taxon>Hexapoda</taxon>
        <taxon>Insecta</taxon>
        <taxon>Pterygota</taxon>
        <taxon>Neoptera</taxon>
        <taxon>Endopterygota</taxon>
        <taxon>Lepidoptera</taxon>
        <taxon>Glossata</taxon>
        <taxon>Ditrysia</taxon>
        <taxon>Tineoidea</taxon>
        <taxon>Psychidae</taxon>
        <taxon>Oiketicinae</taxon>
        <taxon>Eumeta</taxon>
    </lineage>
</organism>
<gene>
    <name evidence="2" type="ORF">EVAR_70987_1</name>
</gene>
<feature type="region of interest" description="Disordered" evidence="1">
    <location>
        <begin position="1"/>
        <end position="20"/>
    </location>
</feature>
<dbReference type="Proteomes" id="UP000299102">
    <property type="component" value="Unassembled WGS sequence"/>
</dbReference>
<comment type="caution">
    <text evidence="2">The sequence shown here is derived from an EMBL/GenBank/DDBJ whole genome shotgun (WGS) entry which is preliminary data.</text>
</comment>
<dbReference type="OrthoDB" id="8039924at2759"/>
<keyword evidence="3" id="KW-1185">Reference proteome</keyword>
<dbReference type="STRING" id="151549.A0A4C1STJ3"/>
<name>A0A4C1STJ3_EUMVA</name>
<reference evidence="2 3" key="1">
    <citation type="journal article" date="2019" name="Commun. Biol.">
        <title>The bagworm genome reveals a unique fibroin gene that provides high tensile strength.</title>
        <authorList>
            <person name="Kono N."/>
            <person name="Nakamura H."/>
            <person name="Ohtoshi R."/>
            <person name="Tomita M."/>
            <person name="Numata K."/>
            <person name="Arakawa K."/>
        </authorList>
    </citation>
    <scope>NUCLEOTIDE SEQUENCE [LARGE SCALE GENOMIC DNA]</scope>
</reference>
<accession>A0A4C1STJ3</accession>